<dbReference type="EMBL" id="KN831770">
    <property type="protein sequence ID" value="KIM47008.1"/>
    <property type="molecule type" value="Genomic_DNA"/>
</dbReference>
<dbReference type="OrthoDB" id="5358334at2759"/>
<dbReference type="SUPFAM" id="SSF81296">
    <property type="entry name" value="E set domains"/>
    <property type="match status" value="1"/>
</dbReference>
<dbReference type="HOGENOM" id="CLU_311227_0_0_1"/>
<sequence length="944" mass="102294">MQDKCACLPGHSDGKGCPCCCHDGDHDVGEKLPRLSLKGIAPKLPDYMLDEYKQEQFLSLYPVKDCLPHIVEFSPWSAVPSSLMVIIGHGFQPRRELNTVTVGGIKALIVTAECHRLVVICDWHVKDGPVCVKTKFGVASGPRDFTVLSWPRPVLEADGPPFSFEGTGDGASLDLRTQLSGLNAVALSAPIRGLNVPKVGTAKVLCVACYPRDFPPPDQAAALATLKTKTANVTTYYTQASYGQLNVNFDVVGFFKMANKRDRYFKAAPVSDGYPNFDSAALPQIWAECANYAKNNQGRDLNTYDVLMIVVHMEIFVRAWGGGSVGPNITFSQGAATDQDALSINITLTKSLGQMTLSDDTDWGRYAHEFGHNIVPPAAVLPEDIYAAGQALEDATGAPFDLMGNHDSHPLFSGYNIDGLGWFSASNVQTFQWNTTPFSREIEIVAHGLTQNTNASRCHLVRIQVSAGLEYYIEVRQKPGTTTQIFDPSIPTPAGKDGGVLVTRSINGTVNNNEFIRLITLLQASQNTLATGEVAVDPLRTILITVTNDNVQASPRICRVKIEWAQPTSPTPKGTFDLWIQPWGSDYTTPDIWIDRQPFFPAAPYDRHDAAGNPVSGGDAPQVGEVNQFNARIHNSGTSAASNVLTTFYVNTPPGIGDSGNWTPLQTQTLSVPAGGAVVATANWDPSVGQHTCLQVAIVPQTGEVSVSNNKAQENVFTFIPASHSVPEPVELPIAVRNPLNKRTLVWITLEGVPQGFYVYFPRRWLYLEALAEQTLELLVIPLVEVKDLKTKIANVRVQGYLPWPYNTPQPINKLPPGSAARLIGGIKAIVSPKIGSKIVLQPNPKAGDRNTVTVVGSVTPATAKQSVRVDMTFVDTLRKSYRSVETNEKGGFSATFSFPVEVPTVVKVAFQAHIINATTLAPADSNIIHYTAKVDAPPVDPPT</sequence>
<evidence type="ECO:0000313" key="1">
    <source>
        <dbReference type="EMBL" id="KIM47008.1"/>
    </source>
</evidence>
<dbReference type="AlphaFoldDB" id="A0A0C2YAZ8"/>
<dbReference type="Gene3D" id="2.60.40.10">
    <property type="entry name" value="Immunoglobulins"/>
    <property type="match status" value="2"/>
</dbReference>
<gene>
    <name evidence="1" type="ORF">M413DRAFT_267675</name>
</gene>
<evidence type="ECO:0008006" key="3">
    <source>
        <dbReference type="Google" id="ProtNLM"/>
    </source>
</evidence>
<reference evidence="1 2" key="1">
    <citation type="submission" date="2014-04" db="EMBL/GenBank/DDBJ databases">
        <authorList>
            <consortium name="DOE Joint Genome Institute"/>
            <person name="Kuo A."/>
            <person name="Gay G."/>
            <person name="Dore J."/>
            <person name="Kohler A."/>
            <person name="Nagy L.G."/>
            <person name="Floudas D."/>
            <person name="Copeland A."/>
            <person name="Barry K.W."/>
            <person name="Cichocki N."/>
            <person name="Veneault-Fourrey C."/>
            <person name="LaButti K."/>
            <person name="Lindquist E.A."/>
            <person name="Lipzen A."/>
            <person name="Lundell T."/>
            <person name="Morin E."/>
            <person name="Murat C."/>
            <person name="Sun H."/>
            <person name="Tunlid A."/>
            <person name="Henrissat B."/>
            <person name="Grigoriev I.V."/>
            <person name="Hibbett D.S."/>
            <person name="Martin F."/>
            <person name="Nordberg H.P."/>
            <person name="Cantor M.N."/>
            <person name="Hua S.X."/>
        </authorList>
    </citation>
    <scope>NUCLEOTIDE SEQUENCE [LARGE SCALE GENOMIC DNA]</scope>
    <source>
        <strain evidence="2">h7</strain>
    </source>
</reference>
<protein>
    <recommendedName>
        <fullName evidence="3">CARDB domain-containing protein</fullName>
    </recommendedName>
</protein>
<reference evidence="2" key="2">
    <citation type="submission" date="2015-01" db="EMBL/GenBank/DDBJ databases">
        <title>Evolutionary Origins and Diversification of the Mycorrhizal Mutualists.</title>
        <authorList>
            <consortium name="DOE Joint Genome Institute"/>
            <consortium name="Mycorrhizal Genomics Consortium"/>
            <person name="Kohler A."/>
            <person name="Kuo A."/>
            <person name="Nagy L.G."/>
            <person name="Floudas D."/>
            <person name="Copeland A."/>
            <person name="Barry K.W."/>
            <person name="Cichocki N."/>
            <person name="Veneault-Fourrey C."/>
            <person name="LaButti K."/>
            <person name="Lindquist E.A."/>
            <person name="Lipzen A."/>
            <person name="Lundell T."/>
            <person name="Morin E."/>
            <person name="Murat C."/>
            <person name="Riley R."/>
            <person name="Ohm R."/>
            <person name="Sun H."/>
            <person name="Tunlid A."/>
            <person name="Henrissat B."/>
            <person name="Grigoriev I.V."/>
            <person name="Hibbett D.S."/>
            <person name="Martin F."/>
        </authorList>
    </citation>
    <scope>NUCLEOTIDE SEQUENCE [LARGE SCALE GENOMIC DNA]</scope>
    <source>
        <strain evidence="2">h7</strain>
    </source>
</reference>
<dbReference type="InterPro" id="IPR014756">
    <property type="entry name" value="Ig_E-set"/>
</dbReference>
<dbReference type="InterPro" id="IPR013783">
    <property type="entry name" value="Ig-like_fold"/>
</dbReference>
<keyword evidence="2" id="KW-1185">Reference proteome</keyword>
<accession>A0A0C2YAZ8</accession>
<evidence type="ECO:0000313" key="2">
    <source>
        <dbReference type="Proteomes" id="UP000053424"/>
    </source>
</evidence>
<organism evidence="1 2">
    <name type="scientific">Hebeloma cylindrosporum</name>
    <dbReference type="NCBI Taxonomy" id="76867"/>
    <lineage>
        <taxon>Eukaryota</taxon>
        <taxon>Fungi</taxon>
        <taxon>Dikarya</taxon>
        <taxon>Basidiomycota</taxon>
        <taxon>Agaricomycotina</taxon>
        <taxon>Agaricomycetes</taxon>
        <taxon>Agaricomycetidae</taxon>
        <taxon>Agaricales</taxon>
        <taxon>Agaricineae</taxon>
        <taxon>Hymenogastraceae</taxon>
        <taxon>Hebeloma</taxon>
    </lineage>
</organism>
<proteinExistence type="predicted"/>
<name>A0A0C2YAZ8_HEBCY</name>
<dbReference type="Proteomes" id="UP000053424">
    <property type="component" value="Unassembled WGS sequence"/>
</dbReference>